<accession>A0A846XE10</accession>
<keyword evidence="2" id="KW-0540">Nuclease</keyword>
<protein>
    <submittedName>
        <fullName evidence="2">Uma2 family endonuclease</fullName>
    </submittedName>
</protein>
<keyword evidence="3" id="KW-1185">Reference proteome</keyword>
<dbReference type="Pfam" id="PF05685">
    <property type="entry name" value="Uma2"/>
    <property type="match status" value="1"/>
</dbReference>
<evidence type="ECO:0000259" key="1">
    <source>
        <dbReference type="Pfam" id="PF05685"/>
    </source>
</evidence>
<name>A0A846XE10_9NOCA</name>
<dbReference type="EMBL" id="JAAXOO010000003">
    <property type="protein sequence ID" value="NKY34318.1"/>
    <property type="molecule type" value="Genomic_DNA"/>
</dbReference>
<proteinExistence type="predicted"/>
<dbReference type="InterPro" id="IPR008538">
    <property type="entry name" value="Uma2"/>
</dbReference>
<gene>
    <name evidence="2" type="ORF">HGA13_14700</name>
</gene>
<feature type="domain" description="Putative restriction endonuclease" evidence="1">
    <location>
        <begin position="17"/>
        <end position="157"/>
    </location>
</feature>
<dbReference type="InterPro" id="IPR012296">
    <property type="entry name" value="Nuclease_put_TT1808"/>
</dbReference>
<dbReference type="RefSeq" id="WP_068042962.1">
    <property type="nucleotide sequence ID" value="NZ_JAAXOO010000003.1"/>
</dbReference>
<dbReference type="GO" id="GO:0004519">
    <property type="term" value="F:endonuclease activity"/>
    <property type="evidence" value="ECO:0007669"/>
    <property type="project" value="UniProtKB-KW"/>
</dbReference>
<dbReference type="InterPro" id="IPR011335">
    <property type="entry name" value="Restrct_endonuc-II-like"/>
</dbReference>
<keyword evidence="2" id="KW-0255">Endonuclease</keyword>
<dbReference type="SUPFAM" id="SSF52980">
    <property type="entry name" value="Restriction endonuclease-like"/>
    <property type="match status" value="1"/>
</dbReference>
<organism evidence="2 3">
    <name type="scientific">Nocardia speluncae</name>
    <dbReference type="NCBI Taxonomy" id="419477"/>
    <lineage>
        <taxon>Bacteria</taxon>
        <taxon>Bacillati</taxon>
        <taxon>Actinomycetota</taxon>
        <taxon>Actinomycetes</taxon>
        <taxon>Mycobacteriales</taxon>
        <taxon>Nocardiaceae</taxon>
        <taxon>Nocardia</taxon>
    </lineage>
</organism>
<sequence length="217" mass="24996">MSTSGVEPPDLPEYLTWEELGQLPEELATQIELWDGRVVWVRRGPFEHQQYTGTFWSALRRNAHDDMTRRTGHCRQVGMETNIFLKAHDKADFVTPDFLIFRCLESEYQDVHASDVLLAGEVLSPSNPKTDIEAKKIRYAGSGIPWYWEVHLARNPRRIATVRAYVLETAPGQIHEGVRPLHQTNYLLADEWTPANTTAIEIERPFPISIPWAELEF</sequence>
<dbReference type="Proteomes" id="UP000565715">
    <property type="component" value="Unassembled WGS sequence"/>
</dbReference>
<evidence type="ECO:0000313" key="3">
    <source>
        <dbReference type="Proteomes" id="UP000565715"/>
    </source>
</evidence>
<dbReference type="Gene3D" id="3.90.1570.10">
    <property type="entry name" value="tt1808, chain A"/>
    <property type="match status" value="1"/>
</dbReference>
<reference evidence="2 3" key="1">
    <citation type="submission" date="2020-04" db="EMBL/GenBank/DDBJ databases">
        <title>MicrobeNet Type strains.</title>
        <authorList>
            <person name="Nicholson A.C."/>
        </authorList>
    </citation>
    <scope>NUCLEOTIDE SEQUENCE [LARGE SCALE GENOMIC DNA]</scope>
    <source>
        <strain evidence="2 3">DSM 45078</strain>
    </source>
</reference>
<comment type="caution">
    <text evidence="2">The sequence shown here is derived from an EMBL/GenBank/DDBJ whole genome shotgun (WGS) entry which is preliminary data.</text>
</comment>
<dbReference type="CDD" id="cd06260">
    <property type="entry name" value="DUF820-like"/>
    <property type="match status" value="1"/>
</dbReference>
<evidence type="ECO:0000313" key="2">
    <source>
        <dbReference type="EMBL" id="NKY34318.1"/>
    </source>
</evidence>
<dbReference type="AlphaFoldDB" id="A0A846XE10"/>
<keyword evidence="2" id="KW-0378">Hydrolase</keyword>